<dbReference type="InterPro" id="IPR001077">
    <property type="entry name" value="COMT_C"/>
</dbReference>
<keyword evidence="6" id="KW-1185">Reference proteome</keyword>
<dbReference type="GO" id="GO:0008171">
    <property type="term" value="F:O-methyltransferase activity"/>
    <property type="evidence" value="ECO:0007669"/>
    <property type="project" value="InterPro"/>
</dbReference>
<evidence type="ECO:0000313" key="6">
    <source>
        <dbReference type="Proteomes" id="UP000319004"/>
    </source>
</evidence>
<dbReference type="KEGG" id="snep:Enr13x_36480"/>
<accession>A0A518HSF2</accession>
<keyword evidence="1 5" id="KW-0489">Methyltransferase</keyword>
<dbReference type="GO" id="GO:0043803">
    <property type="term" value="F:hydroxyneurosporene-O-methyltransferase activity"/>
    <property type="evidence" value="ECO:0007669"/>
    <property type="project" value="UniProtKB-EC"/>
</dbReference>
<dbReference type="Proteomes" id="UP000319004">
    <property type="component" value="Chromosome"/>
</dbReference>
<keyword evidence="2 5" id="KW-0808">Transferase</keyword>
<dbReference type="Gene3D" id="3.40.50.150">
    <property type="entry name" value="Vaccinia Virus protein VP39"/>
    <property type="match status" value="1"/>
</dbReference>
<dbReference type="PANTHER" id="PTHR11746">
    <property type="entry name" value="O-METHYLTRANSFERASE"/>
    <property type="match status" value="1"/>
</dbReference>
<dbReference type="EMBL" id="CP037423">
    <property type="protein sequence ID" value="QDV43789.1"/>
    <property type="molecule type" value="Genomic_DNA"/>
</dbReference>
<dbReference type="PROSITE" id="PS51683">
    <property type="entry name" value="SAM_OMT_II"/>
    <property type="match status" value="1"/>
</dbReference>
<dbReference type="InterPro" id="IPR029063">
    <property type="entry name" value="SAM-dependent_MTases_sf"/>
</dbReference>
<evidence type="ECO:0000256" key="1">
    <source>
        <dbReference type="ARBA" id="ARBA00022603"/>
    </source>
</evidence>
<evidence type="ECO:0000256" key="3">
    <source>
        <dbReference type="ARBA" id="ARBA00022691"/>
    </source>
</evidence>
<evidence type="ECO:0000259" key="4">
    <source>
        <dbReference type="Pfam" id="PF00891"/>
    </source>
</evidence>
<protein>
    <submittedName>
        <fullName evidence="5">Demethylspheroidene O-methyltransferase</fullName>
        <ecNumber evidence="5">2.1.1.210</ecNumber>
    </submittedName>
</protein>
<dbReference type="SUPFAM" id="SSF53335">
    <property type="entry name" value="S-adenosyl-L-methionine-dependent methyltransferases"/>
    <property type="match status" value="1"/>
</dbReference>
<evidence type="ECO:0000313" key="5">
    <source>
        <dbReference type="EMBL" id="QDV43789.1"/>
    </source>
</evidence>
<name>A0A518HSF2_9BACT</name>
<dbReference type="CDD" id="cd02440">
    <property type="entry name" value="AdoMet_MTases"/>
    <property type="match status" value="1"/>
</dbReference>
<dbReference type="Pfam" id="PF00891">
    <property type="entry name" value="Methyltransf_2"/>
    <property type="match status" value="1"/>
</dbReference>
<dbReference type="AlphaFoldDB" id="A0A518HSF2"/>
<keyword evidence="3" id="KW-0949">S-adenosyl-L-methionine</keyword>
<feature type="domain" description="O-methyltransferase C-terminal" evidence="4">
    <location>
        <begin position="169"/>
        <end position="357"/>
    </location>
</feature>
<evidence type="ECO:0000256" key="2">
    <source>
        <dbReference type="ARBA" id="ARBA00022679"/>
    </source>
</evidence>
<dbReference type="GO" id="GO:0032259">
    <property type="term" value="P:methylation"/>
    <property type="evidence" value="ECO:0007669"/>
    <property type="project" value="UniProtKB-KW"/>
</dbReference>
<sequence length="377" mass="41734">MLTAQITEPESDGYPIILPTMILPSITKTFEMLNDLRQNPTTDPALLLRYRDRQYAAEMLAVAIGKLNLFTWIDARGSVATESIQQHFSLARRPLDVLLTLCRAGGWIRTESDRHELTALGREHLVDHSPWFLGPYYAPIVDSPIAQGCLQVLQHDRPANWQASEDGNDWHASMMDEAFAKGFTDLMNCRGTAMGQVLADKTGSFLADCKHILDVGGGSGIYSSTLVAKHDHLRATVLEQAPVDRLTRDEIVRHGLQDRIDVVQGNMFTDPWPAVADCILLSNVLHDWDVPEIRTLIQKTAAALPSGGRVIIHEAFLDDDKSGPLPVAEYSVLLVNITRGKCYCPAEYGEILADSGFDVGPYQDTIADRGFITAIKR</sequence>
<dbReference type="InterPro" id="IPR016461">
    <property type="entry name" value="COMT-like"/>
</dbReference>
<gene>
    <name evidence="5" type="primary">crtF_2</name>
    <name evidence="5" type="ORF">Enr13x_36480</name>
</gene>
<reference evidence="5 6" key="1">
    <citation type="submission" date="2019-03" db="EMBL/GenBank/DDBJ databases">
        <title>Deep-cultivation of Planctomycetes and their phenomic and genomic characterization uncovers novel biology.</title>
        <authorList>
            <person name="Wiegand S."/>
            <person name="Jogler M."/>
            <person name="Boedeker C."/>
            <person name="Pinto D."/>
            <person name="Vollmers J."/>
            <person name="Rivas-Marin E."/>
            <person name="Kohn T."/>
            <person name="Peeters S.H."/>
            <person name="Heuer A."/>
            <person name="Rast P."/>
            <person name="Oberbeckmann S."/>
            <person name="Bunk B."/>
            <person name="Jeske O."/>
            <person name="Meyerdierks A."/>
            <person name="Storesund J.E."/>
            <person name="Kallscheuer N."/>
            <person name="Luecker S."/>
            <person name="Lage O.M."/>
            <person name="Pohl T."/>
            <person name="Merkel B.J."/>
            <person name="Hornburger P."/>
            <person name="Mueller R.-W."/>
            <person name="Bruemmer F."/>
            <person name="Labrenz M."/>
            <person name="Spormann A.M."/>
            <person name="Op den Camp H."/>
            <person name="Overmann J."/>
            <person name="Amann R."/>
            <person name="Jetten M.S.M."/>
            <person name="Mascher T."/>
            <person name="Medema M.H."/>
            <person name="Devos D.P."/>
            <person name="Kaster A.-K."/>
            <person name="Ovreas L."/>
            <person name="Rohde M."/>
            <person name="Galperin M.Y."/>
            <person name="Jogler C."/>
        </authorList>
    </citation>
    <scope>NUCLEOTIDE SEQUENCE [LARGE SCALE GENOMIC DNA]</scope>
    <source>
        <strain evidence="5 6">Enr13</strain>
    </source>
</reference>
<organism evidence="5 6">
    <name type="scientific">Stieleria neptunia</name>
    <dbReference type="NCBI Taxonomy" id="2527979"/>
    <lineage>
        <taxon>Bacteria</taxon>
        <taxon>Pseudomonadati</taxon>
        <taxon>Planctomycetota</taxon>
        <taxon>Planctomycetia</taxon>
        <taxon>Pirellulales</taxon>
        <taxon>Pirellulaceae</taxon>
        <taxon>Stieleria</taxon>
    </lineage>
</organism>
<dbReference type="EC" id="2.1.1.210" evidence="5"/>
<proteinExistence type="predicted"/>